<dbReference type="GO" id="GO:0005840">
    <property type="term" value="C:ribosome"/>
    <property type="evidence" value="ECO:0007669"/>
    <property type="project" value="UniProtKB-KW"/>
</dbReference>
<dbReference type="GO" id="GO:1990904">
    <property type="term" value="C:ribonucleoprotein complex"/>
    <property type="evidence" value="ECO:0007669"/>
    <property type="project" value="UniProtKB-KW"/>
</dbReference>
<evidence type="ECO:0000256" key="5">
    <source>
        <dbReference type="ARBA" id="ARBA00023274"/>
    </source>
</evidence>
<dbReference type="InterPro" id="IPR000529">
    <property type="entry name" value="Ribosomal_bS6"/>
</dbReference>
<evidence type="ECO:0000256" key="2">
    <source>
        <dbReference type="ARBA" id="ARBA00022730"/>
    </source>
</evidence>
<dbReference type="InterPro" id="IPR020814">
    <property type="entry name" value="Ribosomal_S6_plastid/chlpt"/>
</dbReference>
<dbReference type="GO" id="GO:0003735">
    <property type="term" value="F:structural constituent of ribosome"/>
    <property type="evidence" value="ECO:0007669"/>
    <property type="project" value="InterPro"/>
</dbReference>
<dbReference type="CDD" id="cd00473">
    <property type="entry name" value="bS6"/>
    <property type="match status" value="1"/>
</dbReference>
<accession>A0A8J6JC38</accession>
<dbReference type="Gene3D" id="3.30.70.60">
    <property type="match status" value="1"/>
</dbReference>
<keyword evidence="5 8" id="KW-0687">Ribonucleoprotein</keyword>
<evidence type="ECO:0000256" key="3">
    <source>
        <dbReference type="ARBA" id="ARBA00022884"/>
    </source>
</evidence>
<proteinExistence type="inferred from homology"/>
<dbReference type="PANTHER" id="PTHR21011:SF1">
    <property type="entry name" value="SMALL RIBOSOMAL SUBUNIT PROTEIN BS6M"/>
    <property type="match status" value="1"/>
</dbReference>
<dbReference type="InterPro" id="IPR014717">
    <property type="entry name" value="Transl_elong_EF1B/ribsomal_bS6"/>
</dbReference>
<comment type="similarity">
    <text evidence="1 8">Belongs to the bacterial ribosomal protein bS6 family.</text>
</comment>
<name>A0A8J6JC38_9FIRM</name>
<dbReference type="HAMAP" id="MF_00360">
    <property type="entry name" value="Ribosomal_bS6"/>
    <property type="match status" value="1"/>
</dbReference>
<dbReference type="RefSeq" id="WP_155149971.1">
    <property type="nucleotide sequence ID" value="NZ_JACOPQ010000007.1"/>
</dbReference>
<dbReference type="SUPFAM" id="SSF54995">
    <property type="entry name" value="Ribosomal protein S6"/>
    <property type="match status" value="1"/>
</dbReference>
<dbReference type="PROSITE" id="PS01048">
    <property type="entry name" value="RIBOSOMAL_S6"/>
    <property type="match status" value="1"/>
</dbReference>
<gene>
    <name evidence="8" type="primary">rpsF</name>
    <name evidence="9" type="ORF">H8S62_10245</name>
</gene>
<evidence type="ECO:0000313" key="9">
    <source>
        <dbReference type="EMBL" id="MBC5737383.1"/>
    </source>
</evidence>
<comment type="function">
    <text evidence="6 8">Binds together with bS18 to 16S ribosomal RNA.</text>
</comment>
<dbReference type="InterPro" id="IPR020815">
    <property type="entry name" value="Ribosomal_bS6_CS"/>
</dbReference>
<organism evidence="9 10">
    <name type="scientific">Lawsonibacter faecis</name>
    <dbReference type="NCBI Taxonomy" id="2763052"/>
    <lineage>
        <taxon>Bacteria</taxon>
        <taxon>Bacillati</taxon>
        <taxon>Bacillota</taxon>
        <taxon>Clostridia</taxon>
        <taxon>Eubacteriales</taxon>
        <taxon>Oscillospiraceae</taxon>
        <taxon>Lawsonibacter</taxon>
    </lineage>
</organism>
<dbReference type="NCBIfam" id="TIGR00166">
    <property type="entry name" value="S6"/>
    <property type="match status" value="1"/>
</dbReference>
<evidence type="ECO:0000313" key="10">
    <source>
        <dbReference type="Proteomes" id="UP000607645"/>
    </source>
</evidence>
<dbReference type="EMBL" id="JACOPQ010000007">
    <property type="protein sequence ID" value="MBC5737383.1"/>
    <property type="molecule type" value="Genomic_DNA"/>
</dbReference>
<comment type="caution">
    <text evidence="9">The sequence shown here is derived from an EMBL/GenBank/DDBJ whole genome shotgun (WGS) entry which is preliminary data.</text>
</comment>
<keyword evidence="4 8" id="KW-0689">Ribosomal protein</keyword>
<dbReference type="InterPro" id="IPR035980">
    <property type="entry name" value="Ribosomal_bS6_sf"/>
</dbReference>
<evidence type="ECO:0000256" key="7">
    <source>
        <dbReference type="ARBA" id="ARBA00035294"/>
    </source>
</evidence>
<protein>
    <recommendedName>
        <fullName evidence="7 8">Small ribosomal subunit protein bS6</fullName>
    </recommendedName>
</protein>
<dbReference type="GO" id="GO:0070181">
    <property type="term" value="F:small ribosomal subunit rRNA binding"/>
    <property type="evidence" value="ECO:0007669"/>
    <property type="project" value="TreeGrafter"/>
</dbReference>
<dbReference type="AlphaFoldDB" id="A0A8J6JC38"/>
<evidence type="ECO:0000256" key="1">
    <source>
        <dbReference type="ARBA" id="ARBA00009512"/>
    </source>
</evidence>
<keyword evidence="2 8" id="KW-0699">rRNA-binding</keyword>
<keyword evidence="3 8" id="KW-0694">RNA-binding</keyword>
<reference evidence="9" key="1">
    <citation type="submission" date="2020-08" db="EMBL/GenBank/DDBJ databases">
        <title>Genome public.</title>
        <authorList>
            <person name="Liu C."/>
            <person name="Sun Q."/>
        </authorList>
    </citation>
    <scope>NUCLEOTIDE SEQUENCE</scope>
    <source>
        <strain evidence="9">NSJ-52</strain>
    </source>
</reference>
<evidence type="ECO:0000256" key="4">
    <source>
        <dbReference type="ARBA" id="ARBA00022980"/>
    </source>
</evidence>
<sequence>MAKLSANYEAVFILDATLGEEATAALVTKFKTLVEQNGTLTEVDEWGKRHLAYPINDKNEGYYVLMTFNSVPSFPLELDRIFRITDGVVRSMIVCKDE</sequence>
<evidence type="ECO:0000256" key="6">
    <source>
        <dbReference type="ARBA" id="ARBA00035104"/>
    </source>
</evidence>
<dbReference type="GO" id="GO:0005737">
    <property type="term" value="C:cytoplasm"/>
    <property type="evidence" value="ECO:0007669"/>
    <property type="project" value="UniProtKB-ARBA"/>
</dbReference>
<dbReference type="PANTHER" id="PTHR21011">
    <property type="entry name" value="MITOCHONDRIAL 28S RIBOSOMAL PROTEIN S6"/>
    <property type="match status" value="1"/>
</dbReference>
<keyword evidence="10" id="KW-1185">Reference proteome</keyword>
<evidence type="ECO:0000256" key="8">
    <source>
        <dbReference type="HAMAP-Rule" id="MF_00360"/>
    </source>
</evidence>
<dbReference type="GO" id="GO:0006412">
    <property type="term" value="P:translation"/>
    <property type="evidence" value="ECO:0007669"/>
    <property type="project" value="UniProtKB-UniRule"/>
</dbReference>
<dbReference type="Pfam" id="PF01250">
    <property type="entry name" value="Ribosomal_S6"/>
    <property type="match status" value="1"/>
</dbReference>
<dbReference type="Proteomes" id="UP000607645">
    <property type="component" value="Unassembled WGS sequence"/>
</dbReference>